<sequence>MDIADSPAEWPVTESSTPYQGRMTGLRTEVVTMPDGSPARRDYLVHPGAVGVIALDPDDRVLVLRQYRHPVRQKLWEVPAGLLDVAGEPPLLAAQRELYEEAHHKADDWHVLVDLYNSPGSSSEAIRVFLARGLSEVEGERYQAHGEELDLELAWAPADELIGRVLAGDLHNPTLCAGVLALHAARNRPGGLDALRPADAPWPARPF</sequence>
<dbReference type="CDD" id="cd24158">
    <property type="entry name" value="NUDIX_ADPRase_Rv1700"/>
    <property type="match status" value="1"/>
</dbReference>
<dbReference type="Proteomes" id="UP001500466">
    <property type="component" value="Unassembled WGS sequence"/>
</dbReference>
<evidence type="ECO:0000259" key="2">
    <source>
        <dbReference type="PROSITE" id="PS51462"/>
    </source>
</evidence>
<dbReference type="PROSITE" id="PS51462">
    <property type="entry name" value="NUDIX"/>
    <property type="match status" value="1"/>
</dbReference>
<dbReference type="Gene3D" id="3.90.79.10">
    <property type="entry name" value="Nucleoside Triphosphate Pyrophosphohydrolase"/>
    <property type="match status" value="1"/>
</dbReference>
<dbReference type="SUPFAM" id="SSF55811">
    <property type="entry name" value="Nudix"/>
    <property type="match status" value="1"/>
</dbReference>
<dbReference type="EMBL" id="BAABHS010000057">
    <property type="protein sequence ID" value="GAA4995565.1"/>
    <property type="molecule type" value="Genomic_DNA"/>
</dbReference>
<gene>
    <name evidence="3" type="ORF">GCM10023205_80850</name>
</gene>
<dbReference type="GO" id="GO:0016787">
    <property type="term" value="F:hydrolase activity"/>
    <property type="evidence" value="ECO:0007669"/>
    <property type="project" value="UniProtKB-KW"/>
</dbReference>
<comment type="caution">
    <text evidence="3">The sequence shown here is derived from an EMBL/GenBank/DDBJ whole genome shotgun (WGS) entry which is preliminary data.</text>
</comment>
<keyword evidence="1 3" id="KW-0378">Hydrolase</keyword>
<dbReference type="PANTHER" id="PTHR11839:SF31">
    <property type="entry name" value="ADP-RIBOSE PYROPHOSPHATASE"/>
    <property type="match status" value="1"/>
</dbReference>
<accession>A0ABP9IDQ9</accession>
<organism evidence="3 4">
    <name type="scientific">Yinghuangia aomiensis</name>
    <dbReference type="NCBI Taxonomy" id="676205"/>
    <lineage>
        <taxon>Bacteria</taxon>
        <taxon>Bacillati</taxon>
        <taxon>Actinomycetota</taxon>
        <taxon>Actinomycetes</taxon>
        <taxon>Kitasatosporales</taxon>
        <taxon>Streptomycetaceae</taxon>
        <taxon>Yinghuangia</taxon>
    </lineage>
</organism>
<dbReference type="RefSeq" id="WP_345680881.1">
    <property type="nucleotide sequence ID" value="NZ_BAABHS010000057.1"/>
</dbReference>
<evidence type="ECO:0000256" key="1">
    <source>
        <dbReference type="ARBA" id="ARBA00022801"/>
    </source>
</evidence>
<dbReference type="Pfam" id="PF00293">
    <property type="entry name" value="NUDIX"/>
    <property type="match status" value="1"/>
</dbReference>
<protein>
    <submittedName>
        <fullName evidence="3">NUDIX hydrolase</fullName>
    </submittedName>
</protein>
<evidence type="ECO:0000313" key="3">
    <source>
        <dbReference type="EMBL" id="GAA4995565.1"/>
    </source>
</evidence>
<evidence type="ECO:0000313" key="4">
    <source>
        <dbReference type="Proteomes" id="UP001500466"/>
    </source>
</evidence>
<keyword evidence="4" id="KW-1185">Reference proteome</keyword>
<proteinExistence type="predicted"/>
<name>A0ABP9IDQ9_9ACTN</name>
<dbReference type="InterPro" id="IPR015797">
    <property type="entry name" value="NUDIX_hydrolase-like_dom_sf"/>
</dbReference>
<feature type="domain" description="Nudix hydrolase" evidence="2">
    <location>
        <begin position="45"/>
        <end position="178"/>
    </location>
</feature>
<reference evidence="4" key="1">
    <citation type="journal article" date="2019" name="Int. J. Syst. Evol. Microbiol.">
        <title>The Global Catalogue of Microorganisms (GCM) 10K type strain sequencing project: providing services to taxonomists for standard genome sequencing and annotation.</title>
        <authorList>
            <consortium name="The Broad Institute Genomics Platform"/>
            <consortium name="The Broad Institute Genome Sequencing Center for Infectious Disease"/>
            <person name="Wu L."/>
            <person name="Ma J."/>
        </authorList>
    </citation>
    <scope>NUCLEOTIDE SEQUENCE [LARGE SCALE GENOMIC DNA]</scope>
    <source>
        <strain evidence="4">JCM 17986</strain>
    </source>
</reference>
<dbReference type="PANTHER" id="PTHR11839">
    <property type="entry name" value="UDP/ADP-SUGAR PYROPHOSPHATASE"/>
    <property type="match status" value="1"/>
</dbReference>
<dbReference type="InterPro" id="IPR000086">
    <property type="entry name" value="NUDIX_hydrolase_dom"/>
</dbReference>